<reference evidence="6" key="1">
    <citation type="submission" date="2024-04" db="EMBL/GenBank/DDBJ databases">
        <authorList>
            <consortium name="Molecular Ecology Group"/>
        </authorList>
    </citation>
    <scope>NUCLEOTIDE SEQUENCE</scope>
</reference>
<dbReference type="Proteomes" id="UP001497644">
    <property type="component" value="Chromosome 2"/>
</dbReference>
<accession>A0AAV2NJS7</accession>
<feature type="domain" description="Essential protein Yae1 N-terminal" evidence="5">
    <location>
        <begin position="39"/>
        <end position="75"/>
    </location>
</feature>
<protein>
    <recommendedName>
        <fullName evidence="5">Essential protein Yae1 N-terminal domain-containing protein</fullName>
    </recommendedName>
</protein>
<name>A0AAV2NJS7_9HYME</name>
<evidence type="ECO:0000256" key="1">
    <source>
        <dbReference type="ARBA" id="ARBA00004123"/>
    </source>
</evidence>
<comment type="subcellular location">
    <subcellularLocation>
        <location evidence="2">Cytoplasm</location>
    </subcellularLocation>
    <subcellularLocation>
        <location evidence="1">Nucleus</location>
    </subcellularLocation>
</comment>
<keyword evidence="4" id="KW-0539">Nucleus</keyword>
<dbReference type="InterPro" id="IPR019191">
    <property type="entry name" value="Essential_protein_Yae1_N"/>
</dbReference>
<dbReference type="Pfam" id="PF09811">
    <property type="entry name" value="Yae1_N"/>
    <property type="match status" value="1"/>
</dbReference>
<evidence type="ECO:0000259" key="5">
    <source>
        <dbReference type="Pfam" id="PF09811"/>
    </source>
</evidence>
<dbReference type="AlphaFoldDB" id="A0AAV2NJS7"/>
<dbReference type="PANTHER" id="PTHR18829">
    <property type="entry name" value="PROTEIN YAE1 HOMOLOG"/>
    <property type="match status" value="1"/>
</dbReference>
<keyword evidence="7" id="KW-1185">Reference proteome</keyword>
<sequence>MEDVIKTTEHDSYSVEDDDSLHIASKCWERMTNAAVKTGYREGIQDGVDSVLQEGFDIGYKDGFKTAFTLGKYKSLATSLSPTLKHPADVATALDKTRRGACWICSVESQNKTFNTYENIQFSEILNNQRIYSAAVINRLHEYFEPILNESGIGTNLTL</sequence>
<evidence type="ECO:0000256" key="2">
    <source>
        <dbReference type="ARBA" id="ARBA00004496"/>
    </source>
</evidence>
<organism evidence="6 7">
    <name type="scientific">Lasius platythorax</name>
    <dbReference type="NCBI Taxonomy" id="488582"/>
    <lineage>
        <taxon>Eukaryota</taxon>
        <taxon>Metazoa</taxon>
        <taxon>Ecdysozoa</taxon>
        <taxon>Arthropoda</taxon>
        <taxon>Hexapoda</taxon>
        <taxon>Insecta</taxon>
        <taxon>Pterygota</taxon>
        <taxon>Neoptera</taxon>
        <taxon>Endopterygota</taxon>
        <taxon>Hymenoptera</taxon>
        <taxon>Apocrita</taxon>
        <taxon>Aculeata</taxon>
        <taxon>Formicoidea</taxon>
        <taxon>Formicidae</taxon>
        <taxon>Formicinae</taxon>
        <taxon>Lasius</taxon>
        <taxon>Lasius</taxon>
    </lineage>
</organism>
<dbReference type="EMBL" id="OZ034825">
    <property type="protein sequence ID" value="CAL1680074.1"/>
    <property type="molecule type" value="Genomic_DNA"/>
</dbReference>
<gene>
    <name evidence="6" type="ORF">LPLAT_LOCUS6160</name>
</gene>
<dbReference type="InterPro" id="IPR038881">
    <property type="entry name" value="Yae1-like"/>
</dbReference>
<evidence type="ECO:0000313" key="7">
    <source>
        <dbReference type="Proteomes" id="UP001497644"/>
    </source>
</evidence>
<evidence type="ECO:0000256" key="3">
    <source>
        <dbReference type="ARBA" id="ARBA00022490"/>
    </source>
</evidence>
<keyword evidence="3" id="KW-0963">Cytoplasm</keyword>
<dbReference type="PANTHER" id="PTHR18829:SF0">
    <property type="entry name" value="PROTEIN YAE1 HOMOLOG"/>
    <property type="match status" value="1"/>
</dbReference>
<evidence type="ECO:0000313" key="6">
    <source>
        <dbReference type="EMBL" id="CAL1680074.1"/>
    </source>
</evidence>
<evidence type="ECO:0000256" key="4">
    <source>
        <dbReference type="ARBA" id="ARBA00023242"/>
    </source>
</evidence>
<dbReference type="GO" id="GO:0005737">
    <property type="term" value="C:cytoplasm"/>
    <property type="evidence" value="ECO:0007669"/>
    <property type="project" value="UniProtKB-SubCell"/>
</dbReference>
<proteinExistence type="predicted"/>
<dbReference type="GO" id="GO:0005634">
    <property type="term" value="C:nucleus"/>
    <property type="evidence" value="ECO:0007669"/>
    <property type="project" value="UniProtKB-SubCell"/>
</dbReference>